<dbReference type="Pfam" id="PF02391">
    <property type="entry name" value="MoaE"/>
    <property type="match status" value="1"/>
</dbReference>
<comment type="caution">
    <text evidence="13">The sequence shown here is derived from an EMBL/GenBank/DDBJ whole genome shotgun (WGS) entry which is preliminary data.</text>
</comment>
<comment type="pathway">
    <text evidence="1">Cofactor biosynthesis; molybdopterin biosynthesis.</text>
</comment>
<evidence type="ECO:0000256" key="11">
    <source>
        <dbReference type="ARBA" id="ARBA00032474"/>
    </source>
</evidence>
<evidence type="ECO:0000256" key="7">
    <source>
        <dbReference type="ARBA" id="ARBA00026066"/>
    </source>
</evidence>
<evidence type="ECO:0000256" key="2">
    <source>
        <dbReference type="ARBA" id="ARBA00005426"/>
    </source>
</evidence>
<evidence type="ECO:0000256" key="3">
    <source>
        <dbReference type="ARBA" id="ARBA00011950"/>
    </source>
</evidence>
<evidence type="ECO:0000256" key="1">
    <source>
        <dbReference type="ARBA" id="ARBA00005046"/>
    </source>
</evidence>
<evidence type="ECO:0000313" key="14">
    <source>
        <dbReference type="Proteomes" id="UP001271769"/>
    </source>
</evidence>
<dbReference type="PANTHER" id="PTHR23404">
    <property type="entry name" value="MOLYBDOPTERIN SYNTHASE RELATED"/>
    <property type="match status" value="1"/>
</dbReference>
<dbReference type="RefSeq" id="WP_320501027.1">
    <property type="nucleotide sequence ID" value="NZ_JAXCLX010000001.1"/>
</dbReference>
<dbReference type="InterPro" id="IPR036563">
    <property type="entry name" value="MoaE_sf"/>
</dbReference>
<evidence type="ECO:0000256" key="5">
    <source>
        <dbReference type="ARBA" id="ARBA00023150"/>
    </source>
</evidence>
<proteinExistence type="inferred from homology"/>
<dbReference type="InterPro" id="IPR003448">
    <property type="entry name" value="Mopterin_biosynth_MoaE"/>
</dbReference>
<keyword evidence="14" id="KW-1185">Reference proteome</keyword>
<reference evidence="13 14" key="1">
    <citation type="journal article" date="2013" name="Antonie Van Leeuwenhoek">
        <title>Dongia rigui sp. nov., isolated from freshwater of a large wetland in Korea.</title>
        <authorList>
            <person name="Baik K.S."/>
            <person name="Hwang Y.M."/>
            <person name="Choi J.S."/>
            <person name="Kwon J."/>
            <person name="Seong C.N."/>
        </authorList>
    </citation>
    <scope>NUCLEOTIDE SEQUENCE [LARGE SCALE GENOMIC DNA]</scope>
    <source>
        <strain evidence="13 14">04SU4-P</strain>
    </source>
</reference>
<evidence type="ECO:0000256" key="8">
    <source>
        <dbReference type="ARBA" id="ARBA00029745"/>
    </source>
</evidence>
<accession>A0ABU5DYL4</accession>
<evidence type="ECO:0000256" key="12">
    <source>
        <dbReference type="ARBA" id="ARBA00049878"/>
    </source>
</evidence>
<gene>
    <name evidence="13" type="ORF">SMD31_10805</name>
</gene>
<keyword evidence="5" id="KW-0501">Molybdenum cofactor biosynthesis</keyword>
<dbReference type="EC" id="2.8.1.12" evidence="3"/>
<dbReference type="Gene3D" id="3.90.1170.40">
    <property type="entry name" value="Molybdopterin biosynthesis MoaE subunit"/>
    <property type="match status" value="1"/>
</dbReference>
<dbReference type="CDD" id="cd00756">
    <property type="entry name" value="MoaE"/>
    <property type="match status" value="1"/>
</dbReference>
<evidence type="ECO:0000256" key="9">
    <source>
        <dbReference type="ARBA" id="ARBA00030407"/>
    </source>
</evidence>
<evidence type="ECO:0000256" key="4">
    <source>
        <dbReference type="ARBA" id="ARBA00013858"/>
    </source>
</evidence>
<name>A0ABU5DYL4_9PROT</name>
<comment type="catalytic activity">
    <reaction evidence="12">
        <text>2 [molybdopterin-synthase sulfur-carrier protein]-C-terminal-Gly-aminoethanethioate + cyclic pyranopterin phosphate + H2O = molybdopterin + 2 [molybdopterin-synthase sulfur-carrier protein]-C-terminal Gly-Gly + 2 H(+)</text>
        <dbReference type="Rhea" id="RHEA:26333"/>
        <dbReference type="Rhea" id="RHEA-COMP:12202"/>
        <dbReference type="Rhea" id="RHEA-COMP:19907"/>
        <dbReference type="ChEBI" id="CHEBI:15377"/>
        <dbReference type="ChEBI" id="CHEBI:15378"/>
        <dbReference type="ChEBI" id="CHEBI:58698"/>
        <dbReference type="ChEBI" id="CHEBI:59648"/>
        <dbReference type="ChEBI" id="CHEBI:90778"/>
        <dbReference type="ChEBI" id="CHEBI:232372"/>
        <dbReference type="EC" id="2.8.1.12"/>
    </reaction>
</comment>
<sequence>MTVKVQREDFDIGAELAALSEGDTQVGGVASFTGLVRDMGGQGSSMTLEHYPGMTEKQLTAIADEAMQRWPLARCLIIHRYGKLLPGDRIVLVATASAHREAALASCAFLIDWLKTKAPFWKLEDDGSTQNWVDAKASDDQAAERWQR</sequence>
<dbReference type="EMBL" id="JAXCLX010000001">
    <property type="protein sequence ID" value="MDY0872417.1"/>
    <property type="molecule type" value="Genomic_DNA"/>
</dbReference>
<comment type="subunit">
    <text evidence="7">Heterotetramer of 2 MoaD subunits and 2 MoaE subunits. Also stable as homodimer. The enzyme changes between these two forms during catalysis.</text>
</comment>
<protein>
    <recommendedName>
        <fullName evidence="4">Molybdopterin synthase catalytic subunit</fullName>
        <ecNumber evidence="3">2.8.1.12</ecNumber>
    </recommendedName>
    <alternativeName>
        <fullName evidence="10">MPT synthase subunit 2</fullName>
    </alternativeName>
    <alternativeName>
        <fullName evidence="8">Molybdenum cofactor biosynthesis protein E</fullName>
    </alternativeName>
    <alternativeName>
        <fullName evidence="9">Molybdopterin-converting factor large subunit</fullName>
    </alternativeName>
    <alternativeName>
        <fullName evidence="11">Molybdopterin-converting factor subunit 2</fullName>
    </alternativeName>
</protein>
<evidence type="ECO:0000256" key="10">
    <source>
        <dbReference type="ARBA" id="ARBA00030781"/>
    </source>
</evidence>
<comment type="similarity">
    <text evidence="2">Belongs to the MoaE family.</text>
</comment>
<organism evidence="13 14">
    <name type="scientific">Dongia rigui</name>
    <dbReference type="NCBI Taxonomy" id="940149"/>
    <lineage>
        <taxon>Bacteria</taxon>
        <taxon>Pseudomonadati</taxon>
        <taxon>Pseudomonadota</taxon>
        <taxon>Alphaproteobacteria</taxon>
        <taxon>Rhodospirillales</taxon>
        <taxon>Dongiaceae</taxon>
        <taxon>Dongia</taxon>
    </lineage>
</organism>
<evidence type="ECO:0000256" key="6">
    <source>
        <dbReference type="ARBA" id="ARBA00025448"/>
    </source>
</evidence>
<dbReference type="SUPFAM" id="SSF54690">
    <property type="entry name" value="Molybdopterin synthase subunit MoaE"/>
    <property type="match status" value="1"/>
</dbReference>
<comment type="function">
    <text evidence="6">Converts molybdopterin precursor Z into molybdopterin. This requires the incorporation of two sulfur atoms into precursor Z to generate a dithiolene group. The sulfur is provided by MoaD.</text>
</comment>
<dbReference type="Proteomes" id="UP001271769">
    <property type="component" value="Unassembled WGS sequence"/>
</dbReference>
<evidence type="ECO:0000313" key="13">
    <source>
        <dbReference type="EMBL" id="MDY0872417.1"/>
    </source>
</evidence>